<organism evidence="1 2">
    <name type="scientific">Rhizopogon vinicolor AM-OR11-026</name>
    <dbReference type="NCBI Taxonomy" id="1314800"/>
    <lineage>
        <taxon>Eukaryota</taxon>
        <taxon>Fungi</taxon>
        <taxon>Dikarya</taxon>
        <taxon>Basidiomycota</taxon>
        <taxon>Agaricomycotina</taxon>
        <taxon>Agaricomycetes</taxon>
        <taxon>Agaricomycetidae</taxon>
        <taxon>Boletales</taxon>
        <taxon>Suillineae</taxon>
        <taxon>Rhizopogonaceae</taxon>
        <taxon>Rhizopogon</taxon>
    </lineage>
</organism>
<evidence type="ECO:0000313" key="2">
    <source>
        <dbReference type="Proteomes" id="UP000092154"/>
    </source>
</evidence>
<evidence type="ECO:0000313" key="1">
    <source>
        <dbReference type="EMBL" id="OAX39407.1"/>
    </source>
</evidence>
<dbReference type="InParanoid" id="A0A1B7N3H7"/>
<gene>
    <name evidence="1" type="ORF">K503DRAFT_85507</name>
</gene>
<dbReference type="EMBL" id="KV448250">
    <property type="protein sequence ID" value="OAX39407.1"/>
    <property type="molecule type" value="Genomic_DNA"/>
</dbReference>
<proteinExistence type="predicted"/>
<keyword evidence="2" id="KW-1185">Reference proteome</keyword>
<dbReference type="Proteomes" id="UP000092154">
    <property type="component" value="Unassembled WGS sequence"/>
</dbReference>
<reference evidence="1 2" key="1">
    <citation type="submission" date="2016-06" db="EMBL/GenBank/DDBJ databases">
        <title>Comparative genomics of the ectomycorrhizal sister species Rhizopogon vinicolor and Rhizopogon vesiculosus (Basidiomycota: Boletales) reveals a divergence of the mating type B locus.</title>
        <authorList>
            <consortium name="DOE Joint Genome Institute"/>
            <person name="Mujic A.B."/>
            <person name="Kuo A."/>
            <person name="Tritt A."/>
            <person name="Lipzen A."/>
            <person name="Chen C."/>
            <person name="Johnson J."/>
            <person name="Sharma A."/>
            <person name="Barry K."/>
            <person name="Grigoriev I.V."/>
            <person name="Spatafora J.W."/>
        </authorList>
    </citation>
    <scope>NUCLEOTIDE SEQUENCE [LARGE SCALE GENOMIC DNA]</scope>
    <source>
        <strain evidence="1 2">AM-OR11-026</strain>
    </source>
</reference>
<protein>
    <submittedName>
        <fullName evidence="1">Uncharacterized protein</fullName>
    </submittedName>
</protein>
<dbReference type="OrthoDB" id="1684102at2759"/>
<name>A0A1B7N3H7_9AGAM</name>
<sequence length="96" mass="10920">MPEIIHALRSRALKTPDHFYTPSAPHEVLSTQLHTVILSYGAHTSHVRVWLGHGTILPRAGASDFLTLLHHLNASNIKQLVRREYLYVMCYISHVL</sequence>
<accession>A0A1B7N3H7</accession>
<dbReference type="STRING" id="1314800.A0A1B7N3H7"/>
<dbReference type="AlphaFoldDB" id="A0A1B7N3H7"/>